<evidence type="ECO:0000256" key="3">
    <source>
        <dbReference type="ARBA" id="ARBA00023163"/>
    </source>
</evidence>
<keyword evidence="3" id="KW-0804">Transcription</keyword>
<evidence type="ECO:0000256" key="1">
    <source>
        <dbReference type="ARBA" id="ARBA00023015"/>
    </source>
</evidence>
<dbReference type="EMBL" id="BAABHO010000001">
    <property type="protein sequence ID" value="GAA4772659.1"/>
    <property type="molecule type" value="Genomic_DNA"/>
</dbReference>
<protein>
    <submittedName>
        <fullName evidence="6">TetR family transcriptional regulator</fullName>
    </submittedName>
</protein>
<dbReference type="PANTHER" id="PTHR30055">
    <property type="entry name" value="HTH-TYPE TRANSCRIPTIONAL REGULATOR RUTR"/>
    <property type="match status" value="1"/>
</dbReference>
<dbReference type="Pfam" id="PF00440">
    <property type="entry name" value="TetR_N"/>
    <property type="match status" value="1"/>
</dbReference>
<proteinExistence type="predicted"/>
<gene>
    <name evidence="6" type="ORF">GCM10023200_01240</name>
</gene>
<feature type="DNA-binding region" description="H-T-H motif" evidence="4">
    <location>
        <begin position="33"/>
        <end position="52"/>
    </location>
</feature>
<dbReference type="Gene3D" id="1.10.357.10">
    <property type="entry name" value="Tetracycline Repressor, domain 2"/>
    <property type="match status" value="1"/>
</dbReference>
<comment type="caution">
    <text evidence="6">The sequence shown here is derived from an EMBL/GenBank/DDBJ whole genome shotgun (WGS) entry which is preliminary data.</text>
</comment>
<dbReference type="InterPro" id="IPR001647">
    <property type="entry name" value="HTH_TetR"/>
</dbReference>
<keyword evidence="7" id="KW-1185">Reference proteome</keyword>
<reference evidence="7" key="1">
    <citation type="journal article" date="2019" name="Int. J. Syst. Evol. Microbiol.">
        <title>The Global Catalogue of Microorganisms (GCM) 10K type strain sequencing project: providing services to taxonomists for standard genome sequencing and annotation.</title>
        <authorList>
            <consortium name="The Broad Institute Genomics Platform"/>
            <consortium name="The Broad Institute Genome Sequencing Center for Infectious Disease"/>
            <person name="Wu L."/>
            <person name="Ma J."/>
        </authorList>
    </citation>
    <scope>NUCLEOTIDE SEQUENCE [LARGE SCALE GENOMIC DNA]</scope>
    <source>
        <strain evidence="7">JCM 17979</strain>
    </source>
</reference>
<dbReference type="SUPFAM" id="SSF48498">
    <property type="entry name" value="Tetracyclin repressor-like, C-terminal domain"/>
    <property type="match status" value="1"/>
</dbReference>
<name>A0ABP9A2E8_9PSEU</name>
<dbReference type="Proteomes" id="UP001500928">
    <property type="component" value="Unassembled WGS sequence"/>
</dbReference>
<dbReference type="Pfam" id="PF21597">
    <property type="entry name" value="TetR_C_43"/>
    <property type="match status" value="1"/>
</dbReference>
<feature type="domain" description="HTH tetR-type" evidence="5">
    <location>
        <begin position="12"/>
        <end position="70"/>
    </location>
</feature>
<dbReference type="SUPFAM" id="SSF46689">
    <property type="entry name" value="Homeodomain-like"/>
    <property type="match status" value="1"/>
</dbReference>
<dbReference type="InterPro" id="IPR050109">
    <property type="entry name" value="HTH-type_TetR-like_transc_reg"/>
</dbReference>
<evidence type="ECO:0000256" key="2">
    <source>
        <dbReference type="ARBA" id="ARBA00023125"/>
    </source>
</evidence>
<dbReference type="InterPro" id="IPR049445">
    <property type="entry name" value="TetR_SbtR-like_C"/>
</dbReference>
<evidence type="ECO:0000256" key="4">
    <source>
        <dbReference type="PROSITE-ProRule" id="PRU00335"/>
    </source>
</evidence>
<accession>A0ABP9A2E8</accession>
<keyword evidence="1" id="KW-0805">Transcription regulation</keyword>
<dbReference type="RefSeq" id="WP_345410252.1">
    <property type="nucleotide sequence ID" value="NZ_BAABHO010000001.1"/>
</dbReference>
<dbReference type="PROSITE" id="PS50977">
    <property type="entry name" value="HTH_TETR_2"/>
    <property type="match status" value="1"/>
</dbReference>
<sequence length="187" mass="19525">MADEPRLRADARRNRDALLRAAAAGFAAGADPTLEKIARDAGVGIGTLYRHFPTREALVEAVYRTELATVTASAGELLAEHAPAAALRAWMDRYAEFVTTKRGMADTFRAMVADGTVASPQTRAAIDGAVATLLVAGARDGSLRADLEADDVVTALVGVLLATGDAPDRARLARLLDLVAAGCAPRT</sequence>
<evidence type="ECO:0000313" key="7">
    <source>
        <dbReference type="Proteomes" id="UP001500928"/>
    </source>
</evidence>
<organism evidence="6 7">
    <name type="scientific">Actinomycetospora chlora</name>
    <dbReference type="NCBI Taxonomy" id="663608"/>
    <lineage>
        <taxon>Bacteria</taxon>
        <taxon>Bacillati</taxon>
        <taxon>Actinomycetota</taxon>
        <taxon>Actinomycetes</taxon>
        <taxon>Pseudonocardiales</taxon>
        <taxon>Pseudonocardiaceae</taxon>
        <taxon>Actinomycetospora</taxon>
    </lineage>
</organism>
<dbReference type="InterPro" id="IPR036271">
    <property type="entry name" value="Tet_transcr_reg_TetR-rel_C_sf"/>
</dbReference>
<evidence type="ECO:0000313" key="6">
    <source>
        <dbReference type="EMBL" id="GAA4772659.1"/>
    </source>
</evidence>
<evidence type="ECO:0000259" key="5">
    <source>
        <dbReference type="PROSITE" id="PS50977"/>
    </source>
</evidence>
<keyword evidence="2 4" id="KW-0238">DNA-binding</keyword>
<dbReference type="InterPro" id="IPR009057">
    <property type="entry name" value="Homeodomain-like_sf"/>
</dbReference>
<dbReference type="PANTHER" id="PTHR30055:SF234">
    <property type="entry name" value="HTH-TYPE TRANSCRIPTIONAL REGULATOR BETI"/>
    <property type="match status" value="1"/>
</dbReference>